<evidence type="ECO:0000313" key="8">
    <source>
        <dbReference type="EMBL" id="TQR44193.1"/>
    </source>
</evidence>
<feature type="transmembrane region" description="Helical" evidence="6">
    <location>
        <begin position="255"/>
        <end position="275"/>
    </location>
</feature>
<dbReference type="PANTHER" id="PTHR35007">
    <property type="entry name" value="INTEGRAL MEMBRANE PROTEIN-RELATED"/>
    <property type="match status" value="1"/>
</dbReference>
<dbReference type="PANTHER" id="PTHR35007:SF1">
    <property type="entry name" value="PILUS ASSEMBLY PROTEIN"/>
    <property type="match status" value="1"/>
</dbReference>
<gene>
    <name evidence="8" type="ORF">C7Y44_13620</name>
</gene>
<keyword evidence="2" id="KW-1003">Cell membrane</keyword>
<accession>A0ABY3AN68</accession>
<evidence type="ECO:0000256" key="6">
    <source>
        <dbReference type="SAM" id="Phobius"/>
    </source>
</evidence>
<feature type="domain" description="Type II secretion system protein GspF" evidence="7">
    <location>
        <begin position="137"/>
        <end position="267"/>
    </location>
</feature>
<dbReference type="EMBL" id="SADY01000004">
    <property type="protein sequence ID" value="TQR44193.1"/>
    <property type="molecule type" value="Genomic_DNA"/>
</dbReference>
<evidence type="ECO:0000256" key="2">
    <source>
        <dbReference type="ARBA" id="ARBA00022475"/>
    </source>
</evidence>
<evidence type="ECO:0000256" key="4">
    <source>
        <dbReference type="ARBA" id="ARBA00022989"/>
    </source>
</evidence>
<keyword evidence="5 6" id="KW-0472">Membrane</keyword>
<evidence type="ECO:0000313" key="9">
    <source>
        <dbReference type="Proteomes" id="UP000316208"/>
    </source>
</evidence>
<comment type="subcellular location">
    <subcellularLocation>
        <location evidence="1">Cell membrane</location>
        <topology evidence="1">Multi-pass membrane protein</topology>
    </subcellularLocation>
</comment>
<feature type="transmembrane region" description="Helical" evidence="6">
    <location>
        <begin position="82"/>
        <end position="111"/>
    </location>
</feature>
<sequence>MNIILIACGVGVIIWLVYLILDRRKRKSANDLLSNEGSKDINDHVEKNKARTQQESHKARNEALIHYSEYTLSARERTEAIVIGYLLFFALGYLFYNNLILAGVTGCFGFVNPKFKRKKLLEKRKNELNLQFKQALYSLSSSLSAGKSVENGFEETIKDLRLLYPDPTTYIIREFEIITHRIQNGEPIERALMDFSERAQLEDIENFTDVFISCKRTGGDLVEIIRRTSNIIGDKLEIQQEISVMVAQKRFESKALSIAPVMIVAFLSFSSPDYMAPMHSGMGYLIMTIALVVLAACYWVTQRIMKIKV</sequence>
<protein>
    <submittedName>
        <fullName evidence="8">Pilus assembly protein TadB</fullName>
    </submittedName>
</protein>
<reference evidence="8 9" key="1">
    <citation type="submission" date="2018-03" db="EMBL/GenBank/DDBJ databases">
        <title>Aerobic endospore-forming bacteria genome sequencing and assembly.</title>
        <authorList>
            <person name="Cavalcante D.A."/>
            <person name="Driks A."/>
            <person name="Putonti C."/>
            <person name="De-Souza M.T."/>
        </authorList>
    </citation>
    <scope>NUCLEOTIDE SEQUENCE [LARGE SCALE GENOMIC DNA]</scope>
    <source>
        <strain evidence="8 9">SDF0028</strain>
    </source>
</reference>
<dbReference type="InterPro" id="IPR018076">
    <property type="entry name" value="T2SS_GspF_dom"/>
</dbReference>
<dbReference type="Pfam" id="PF00482">
    <property type="entry name" value="T2SSF"/>
    <property type="match status" value="1"/>
</dbReference>
<organism evidence="8 9">
    <name type="scientific">Paenibacillus popilliae</name>
    <name type="common">Bacillus popilliae</name>
    <dbReference type="NCBI Taxonomy" id="78057"/>
    <lineage>
        <taxon>Bacteria</taxon>
        <taxon>Bacillati</taxon>
        <taxon>Bacillota</taxon>
        <taxon>Bacilli</taxon>
        <taxon>Bacillales</taxon>
        <taxon>Paenibacillaceae</taxon>
        <taxon>Paenibacillus</taxon>
    </lineage>
</organism>
<comment type="caution">
    <text evidence="8">The sequence shown here is derived from an EMBL/GenBank/DDBJ whole genome shotgun (WGS) entry which is preliminary data.</text>
</comment>
<evidence type="ECO:0000256" key="3">
    <source>
        <dbReference type="ARBA" id="ARBA00022692"/>
    </source>
</evidence>
<feature type="transmembrane region" description="Helical" evidence="6">
    <location>
        <begin position="5"/>
        <end position="21"/>
    </location>
</feature>
<evidence type="ECO:0000259" key="7">
    <source>
        <dbReference type="Pfam" id="PF00482"/>
    </source>
</evidence>
<keyword evidence="3 6" id="KW-0812">Transmembrane</keyword>
<proteinExistence type="predicted"/>
<name>A0ABY3AN68_PAEPP</name>
<feature type="transmembrane region" description="Helical" evidence="6">
    <location>
        <begin position="281"/>
        <end position="301"/>
    </location>
</feature>
<dbReference type="Proteomes" id="UP000316208">
    <property type="component" value="Unassembled WGS sequence"/>
</dbReference>
<dbReference type="RefSeq" id="WP_142544345.1">
    <property type="nucleotide sequence ID" value="NZ_SADY01000004.1"/>
</dbReference>
<keyword evidence="4 6" id="KW-1133">Transmembrane helix</keyword>
<evidence type="ECO:0000256" key="5">
    <source>
        <dbReference type="ARBA" id="ARBA00023136"/>
    </source>
</evidence>
<keyword evidence="9" id="KW-1185">Reference proteome</keyword>
<evidence type="ECO:0000256" key="1">
    <source>
        <dbReference type="ARBA" id="ARBA00004651"/>
    </source>
</evidence>